<evidence type="ECO:0000313" key="3">
    <source>
        <dbReference type="Proteomes" id="UP000256220"/>
    </source>
</evidence>
<dbReference type="EMBL" id="JFBM01000021">
    <property type="protein sequence ID" value="KFU78897.1"/>
    <property type="molecule type" value="Genomic_DNA"/>
</dbReference>
<dbReference type="AlphaFoldDB" id="A0A2P2FQC3"/>
<feature type="transmembrane region" description="Helical" evidence="1">
    <location>
        <begin position="290"/>
        <end position="309"/>
    </location>
</feature>
<evidence type="ECO:0000256" key="1">
    <source>
        <dbReference type="SAM" id="Phobius"/>
    </source>
</evidence>
<sequence>MLLCASLLVLPGLPITYLLGLRRLTAVALAPVVVVAVVVLTAMAASKLGIAWSPLPVLGVFAGLTVVIACVVIPLRKRLPRPAAGDGWPVVGASVLGLAGAALLGALTVRLSIRGPEELIQTEDSAFHYNAIANILNTGDASTLMIDTLGVPGRAHGFYPAAWHDLASLFVMITGGSVPAAANILSISIALVIWPLGCVLLMRQLAGPSRTALGLAGLMSIAFGAFPWEMLGWGILWPNLLGLSLVPAALAALLSVAKLATEDAIGRGRAWLLVPMFGVAVTIAHPNAVISLAAVAVPVVFVGFARASIRRYRAGRRGTAALMAAPIVLAAPAYWLVVVESGLFAGTMNAESPPFESPSHALGEALTGATNGRGAGWVLAVLVIIGAVSCFRQRFRRWLVASHAISVGLYVLAAGVPGAGRRVFTGFWYTDSHRLAAMIPITGVPLAVIGTIAVVAAVRSWLSSASFLEHRRVMAARASAAALPVVVVLALVATGGLNLLDHRNRVLSAYPKVDPLVSQEEHALFERIGERTEPGTIVAQMPYNGSPVVMALSGRQVLFPQLNIGRLTADQIYLARNLSKAATDPRVCEIAGRLNVRYLLTNDIPRGNLWDGLTYPTGEGFRQIDQGGTFKLYRITACDAPAG</sequence>
<feature type="transmembrane region" description="Helical" evidence="1">
    <location>
        <begin position="57"/>
        <end position="75"/>
    </location>
</feature>
<comment type="caution">
    <text evidence="2">The sequence shown here is derived from an EMBL/GenBank/DDBJ whole genome shotgun (WGS) entry which is preliminary data.</text>
</comment>
<proteinExistence type="predicted"/>
<keyword evidence="1" id="KW-0472">Membrane</keyword>
<evidence type="ECO:0000313" key="2">
    <source>
        <dbReference type="EMBL" id="KFU78897.1"/>
    </source>
</evidence>
<evidence type="ECO:0008006" key="4">
    <source>
        <dbReference type="Google" id="ProtNLM"/>
    </source>
</evidence>
<feature type="transmembrane region" description="Helical" evidence="1">
    <location>
        <begin position="184"/>
        <end position="202"/>
    </location>
</feature>
<organism evidence="2 3">
    <name type="scientific">Amycolatopsis lurida NRRL 2430</name>
    <dbReference type="NCBI Taxonomy" id="1460371"/>
    <lineage>
        <taxon>Bacteria</taxon>
        <taxon>Bacillati</taxon>
        <taxon>Actinomycetota</taxon>
        <taxon>Actinomycetes</taxon>
        <taxon>Pseudonocardiales</taxon>
        <taxon>Pseudonocardiaceae</taxon>
        <taxon>Amycolatopsis</taxon>
    </lineage>
</organism>
<feature type="transmembrane region" description="Helical" evidence="1">
    <location>
        <begin position="268"/>
        <end position="284"/>
    </location>
</feature>
<keyword evidence="1" id="KW-0812">Transmembrane</keyword>
<feature type="transmembrane region" description="Helical" evidence="1">
    <location>
        <begin position="321"/>
        <end position="345"/>
    </location>
</feature>
<dbReference type="InterPro" id="IPR046671">
    <property type="entry name" value="DUF6541"/>
</dbReference>
<keyword evidence="1" id="KW-1133">Transmembrane helix</keyword>
<feature type="transmembrane region" description="Helical" evidence="1">
    <location>
        <begin position="211"/>
        <end position="228"/>
    </location>
</feature>
<feature type="transmembrane region" description="Helical" evidence="1">
    <location>
        <begin position="24"/>
        <end position="45"/>
    </location>
</feature>
<gene>
    <name evidence="2" type="ORF">BB31_23015</name>
</gene>
<feature type="transmembrane region" description="Helical" evidence="1">
    <location>
        <begin position="479"/>
        <end position="500"/>
    </location>
</feature>
<dbReference type="Proteomes" id="UP000256220">
    <property type="component" value="Unassembled WGS sequence"/>
</dbReference>
<reference evidence="2 3" key="1">
    <citation type="journal article" date="2014" name="Genome Announc.">
        <title>Draft Genome Sequence of Amycolatopsis lurida NRRL 2430, Producer of the Glycopeptide Family Antibiotic Ristocetin.</title>
        <authorList>
            <person name="Kwun M.J."/>
            <person name="Hong H.J."/>
        </authorList>
    </citation>
    <scope>NUCLEOTIDE SEQUENCE [LARGE SCALE GENOMIC DNA]</scope>
    <source>
        <strain evidence="2 3">NRRL 2430</strain>
    </source>
</reference>
<feature type="transmembrane region" description="Helical" evidence="1">
    <location>
        <begin position="436"/>
        <end position="458"/>
    </location>
</feature>
<feature type="transmembrane region" description="Helical" evidence="1">
    <location>
        <begin position="234"/>
        <end position="256"/>
    </location>
</feature>
<name>A0A2P2FQC3_AMYLU</name>
<protein>
    <recommendedName>
        <fullName evidence="4">Glycosyltransferase RgtA/B/C/D-like domain-containing protein</fullName>
    </recommendedName>
</protein>
<feature type="transmembrane region" description="Helical" evidence="1">
    <location>
        <begin position="374"/>
        <end position="391"/>
    </location>
</feature>
<feature type="transmembrane region" description="Helical" evidence="1">
    <location>
        <begin position="87"/>
        <end position="109"/>
    </location>
</feature>
<feature type="transmembrane region" description="Helical" evidence="1">
    <location>
        <begin position="398"/>
        <end position="416"/>
    </location>
</feature>
<accession>A0A2P2FQC3</accession>
<keyword evidence="3" id="KW-1185">Reference proteome</keyword>
<dbReference type="Pfam" id="PF20176">
    <property type="entry name" value="DUF6541"/>
    <property type="match status" value="1"/>
</dbReference>